<evidence type="ECO:0000313" key="3">
    <source>
        <dbReference type="EMBL" id="MCY0109189.1"/>
    </source>
</evidence>
<dbReference type="InterPro" id="IPR027417">
    <property type="entry name" value="P-loop_NTPase"/>
</dbReference>
<evidence type="ECO:0000313" key="4">
    <source>
        <dbReference type="Proteomes" id="UP001207830"/>
    </source>
</evidence>
<dbReference type="EMBL" id="JANIGP010000007">
    <property type="protein sequence ID" value="MCY0109189.1"/>
    <property type="molecule type" value="Genomic_DNA"/>
</dbReference>
<comment type="caution">
    <text evidence="3">The sequence shown here is derived from an EMBL/GenBank/DDBJ whole genome shotgun (WGS) entry which is preliminary data.</text>
</comment>
<proteinExistence type="predicted"/>
<evidence type="ECO:0000256" key="1">
    <source>
        <dbReference type="SAM" id="Phobius"/>
    </source>
</evidence>
<dbReference type="InterPro" id="IPR011646">
    <property type="entry name" value="KAP_P-loop"/>
</dbReference>
<accession>A0ABT3YUJ9</accession>
<sequence length="1006" mass="116092">MFALSSKKTANSQGKRMSFSEYKKGLRSSEITPMLQFFLAGILSGEAWAIGKIIGILLNKHLSLLDLSISILTLSGFAALTCLLYAGSRGAILELRKLVKSIRIDLVLVYSLGFYLAYESDGFGNEFYAKHLEKLNFLQLSCVAASPLIIAWITMLKASLRLIKKKEGQPYFMSDRDLLEPDEDLLEIKERANIFAERVLNGGSSESLVFGIDAPWGSGKTTFVNFCCRHWERQSGTTPIIHRFEPLRYEEGVDLTEKFIDDLISTIQEHVFAPSLRPLFKRYENLVKDKKNISLLDIRRTLSLDNDTIESTLEDLDNTLRNIDTRVIVIIDDLDRLHWSSIKSILFSIKRSFKLSNISYVLCYDTTNIITSVENPDSEKTLEFLEKFVNIKTSLFLSTHDLTSFVSRYFGQSINKIFNLSNTASEQLKLVVHELTTILKSKDSHLYTPFIGDIRKIKRVINTLMLLDIDKVDFNENDFNQRDLFHLVLVYIYYPEVFRKIHESETSGKQGNFSSTQENTLKNSVFYAEYKKSLVHQNQKFLLSRIFELPESVKVYFTETDLSSRAFFQGQRRPLEKYLNLIAKLSRPLSEESYRSHLNKKNEIFITGNIKSLLDEVSKRPPLNSEKGQEELWRVVANHFTTLETEQAKKLIDYFIDELPNYSLLLSENLSEFRISAARMIAKILDECITSPDKHIDSRLSPAELAIINILYGNKNKNCTGVIEKLATEERGILGFYDLLNFRKQCTVKSKHEKLWRAIYIHANEIQTVTSVHETEKNQARELSQLIFKIFKKQYIEQKINIFDKINMISIEDLTGRYRNLLDESSVWEEKAEQKRQNIKLSIIGQLGNKIIGEFGVYNESEKTDGTGIFDAFSEYLFSTCFDPTTSNGYIYFAEYLLLFTSDSARDTDDTDYKASLAMIMNNIKKSDLKKYWIAHSKNIKKELSKFPDKKIHKRYSTPNFRFDLPPVYRALDSEFIQHEEDLEDYISEKCPGPNSHDTVEDVHQP</sequence>
<reference evidence="3 4" key="1">
    <citation type="submission" date="2022-07" db="EMBL/GenBank/DDBJ databases">
        <title>Characterization of plant growth promoting rhizobacteria (PGPR) for use as bioinoculants in agriculture.</title>
        <authorList>
            <person name="Hassen A.I."/>
            <person name="Pierneef R."/>
        </authorList>
    </citation>
    <scope>NUCLEOTIDE SEQUENCE [LARGE SCALE GENOMIC DNA]</scope>
    <source>
        <strain evidence="3 4">SARCC-3054</strain>
    </source>
</reference>
<gene>
    <name evidence="3" type="ORF">NQF78_12745</name>
</gene>
<dbReference type="Pfam" id="PF07693">
    <property type="entry name" value="KAP_NTPase"/>
    <property type="match status" value="1"/>
</dbReference>
<dbReference type="Proteomes" id="UP001207830">
    <property type="component" value="Unassembled WGS sequence"/>
</dbReference>
<keyword evidence="1" id="KW-0812">Transmembrane</keyword>
<feature type="domain" description="KAP NTPase" evidence="2">
    <location>
        <begin position="200"/>
        <end position="466"/>
    </location>
</feature>
<evidence type="ECO:0000259" key="2">
    <source>
        <dbReference type="Pfam" id="PF07693"/>
    </source>
</evidence>
<protein>
    <submittedName>
        <fullName evidence="3">KAP family NTPase</fullName>
    </submittedName>
</protein>
<feature type="transmembrane region" description="Helical" evidence="1">
    <location>
        <begin position="65"/>
        <end position="86"/>
    </location>
</feature>
<feature type="transmembrane region" description="Helical" evidence="1">
    <location>
        <begin position="137"/>
        <end position="156"/>
    </location>
</feature>
<dbReference type="Gene3D" id="3.40.50.300">
    <property type="entry name" value="P-loop containing nucleotide triphosphate hydrolases"/>
    <property type="match status" value="1"/>
</dbReference>
<keyword evidence="1" id="KW-1133">Transmembrane helix</keyword>
<dbReference type="RefSeq" id="WP_267801593.1">
    <property type="nucleotide sequence ID" value="NZ_JANIGP010000007.1"/>
</dbReference>
<keyword evidence="1" id="KW-0472">Membrane</keyword>
<name>A0ABT3YUJ9_9PSED</name>
<keyword evidence="4" id="KW-1185">Reference proteome</keyword>
<dbReference type="SUPFAM" id="SSF52540">
    <property type="entry name" value="P-loop containing nucleoside triphosphate hydrolases"/>
    <property type="match status" value="1"/>
</dbReference>
<organism evidence="3 4">
    <name type="scientific">Pseudomonas monsensis</name>
    <dbReference type="NCBI Taxonomy" id="2745509"/>
    <lineage>
        <taxon>Bacteria</taxon>
        <taxon>Pseudomonadati</taxon>
        <taxon>Pseudomonadota</taxon>
        <taxon>Gammaproteobacteria</taxon>
        <taxon>Pseudomonadales</taxon>
        <taxon>Pseudomonadaceae</taxon>
        <taxon>Pseudomonas</taxon>
    </lineage>
</organism>